<dbReference type="GO" id="GO:0019013">
    <property type="term" value="C:viral nucleocapsid"/>
    <property type="evidence" value="ECO:0007669"/>
    <property type="project" value="UniProtKB-KW"/>
</dbReference>
<sequence>MYVIIGCTFFLKRQANMARNQLPVGHDLFVQDNLEDAAIFQMPVAPTLEKCATALVTVVQRDGRADWEGWLSVFLTGAMQICSSPIVLNNHCTIEDMADAELSANGRIGAIKGGFVILCNAIKPIVAQNKEYVRKRWTTAEKTLKEKGVKMPGWGEGLDGVSEERLFHEETLTASIRYIRLDKVPVAARGVVEGQVVGGGPILAALRDQIAMIYHGAGMTSIELMHDYVLRPTNPAIALPAVCEEALQFSKAYNGLKEKFGGAFLYLRSIAPQFLNSLDISKFPTLYWVAVESAKREGKLGPNKGSNYAMSGATPKISTEQMEKYVRRSLSVVDTVTPNVAKTLQALGLERTIPGLERILEKMRGRKRKAPVSESESSDESL</sequence>
<dbReference type="EMBL" id="KX884408">
    <property type="protein sequence ID" value="APG78648.1"/>
    <property type="molecule type" value="Genomic_RNA"/>
</dbReference>
<keyword evidence="2" id="KW-1185">Reference proteome</keyword>
<organism evidence="1 2">
    <name type="scientific">Beihai rhabdo-like virus 3</name>
    <dbReference type="NCBI Taxonomy" id="1922653"/>
    <lineage>
        <taxon>Viruses</taxon>
        <taxon>Riboviria</taxon>
        <taxon>Orthornavirae</taxon>
        <taxon>Negarnaviricota</taxon>
        <taxon>Haploviricotina</taxon>
        <taxon>Monjiviricetes</taxon>
        <taxon>Mononegavirales</taxon>
        <taxon>Nyamiviridae</taxon>
        <taxon>Berhavirus</taxon>
        <taxon>Berhavirus sipunculi</taxon>
    </lineage>
</organism>
<dbReference type="GeneID" id="40526517"/>
<name>A0A1L3KMN8_9MONO</name>
<dbReference type="Pfam" id="PF06407">
    <property type="entry name" value="BDV_P40"/>
    <property type="match status" value="1"/>
</dbReference>
<keyword evidence="1" id="KW-0543">Viral nucleoprotein</keyword>
<protein>
    <submittedName>
        <fullName evidence="1">Putative nucleoprotein</fullName>
    </submittedName>
</protein>
<dbReference type="InterPro" id="IPR015970">
    <property type="entry name" value="P40_nucleoprot_sub2_BD-vir"/>
</dbReference>
<dbReference type="Gene3D" id="1.10.3050.10">
    <property type="entry name" value="borna disease virus nucleoprotein, domain 2"/>
    <property type="match status" value="1"/>
</dbReference>
<reference evidence="1 2" key="1">
    <citation type="journal article" date="2016" name="Nature">
        <title>Redefining the invertebrate RNA virosphere.</title>
        <authorList>
            <person name="Shi M."/>
            <person name="Lin X.D."/>
            <person name="Tian J.H."/>
            <person name="Chen L.J."/>
            <person name="Chen X."/>
            <person name="Li C.X."/>
            <person name="Qin X.C."/>
            <person name="Li J."/>
            <person name="Cao J.P."/>
            <person name="Eden J.S."/>
            <person name="Buchmann J."/>
            <person name="Wang W."/>
            <person name="Xu J."/>
            <person name="Holmes E.C."/>
            <person name="Zhang Y.Z."/>
        </authorList>
    </citation>
    <scope>NUCLEOTIDE SEQUENCE [LARGE SCALE GENOMIC DNA]</scope>
    <source>
        <strain evidence="1 2">BHNXC39077</strain>
    </source>
</reference>
<dbReference type="SUPFAM" id="SSF101399">
    <property type="entry name" value="P40 nucleoprotein"/>
    <property type="match status" value="1"/>
</dbReference>
<evidence type="ECO:0000313" key="2">
    <source>
        <dbReference type="Proteomes" id="UP000279435"/>
    </source>
</evidence>
<dbReference type="KEGG" id="vg:40526517"/>
<dbReference type="Proteomes" id="UP000279435">
    <property type="component" value="Segment"/>
</dbReference>
<keyword evidence="1" id="KW-0946">Virion</keyword>
<accession>A0A1L3KMN8</accession>
<dbReference type="RefSeq" id="YP_009666288.1">
    <property type="nucleotide sequence ID" value="NC_043486.1"/>
</dbReference>
<proteinExistence type="predicted"/>
<dbReference type="InterPro" id="IPR009441">
    <property type="entry name" value="P40_nucleoprot_BD-vir"/>
</dbReference>
<dbReference type="InterPro" id="IPR036260">
    <property type="entry name" value="P40_nucleoprot_sf_BD-vir"/>
</dbReference>
<evidence type="ECO:0000313" key="1">
    <source>
        <dbReference type="EMBL" id="APG78648.1"/>
    </source>
</evidence>